<dbReference type="Gene3D" id="1.25.40.390">
    <property type="match status" value="1"/>
</dbReference>
<dbReference type="InterPro" id="IPR012944">
    <property type="entry name" value="SusD_RagB_dom"/>
</dbReference>
<protein>
    <submittedName>
        <fullName evidence="8">RagB/SusD family nutrient uptake outer membrane protein</fullName>
    </submittedName>
</protein>
<gene>
    <name evidence="8" type="ORF">BacF7301_06130</name>
</gene>
<keyword evidence="5" id="KW-0998">Cell outer membrane</keyword>
<evidence type="ECO:0000259" key="6">
    <source>
        <dbReference type="Pfam" id="PF07980"/>
    </source>
</evidence>
<evidence type="ECO:0000259" key="7">
    <source>
        <dbReference type="Pfam" id="PF14322"/>
    </source>
</evidence>
<dbReference type="Proteomes" id="UP000501780">
    <property type="component" value="Chromosome"/>
</dbReference>
<comment type="subcellular location">
    <subcellularLocation>
        <location evidence="1">Cell outer membrane</location>
    </subcellularLocation>
</comment>
<dbReference type="InterPro" id="IPR011990">
    <property type="entry name" value="TPR-like_helical_dom_sf"/>
</dbReference>
<accession>A0A6H0KMZ3</accession>
<keyword evidence="9" id="KW-1185">Reference proteome</keyword>
<sequence>MIEMKLKHIILGLSVCLLTGCDFMNCDESSDYQKEDVFTSYNRTKKMVTHIYSFLPHGFCNIDGAMHEAATDDAVHVYGTSNIQRFVDGTWSANRTVDEVWSKYYEGIRAANLFLAESEGQTFEEWKYSDQYDKWMQNFENYQYEVRFLRAFFYFELAKRYRNIPLVTKVLAVDEANSVEPSSFDDVTDYIVSECADIAKELPIDYSGFADKEEGRITRGAALALKARVLLYKASPLYAAHDEEKWKKAAMAAYEIIGQASTLKYKLGDYAALFSATNSAEAENILVRPVGETGSFEEANFPMGVKGGKTSTCPTENLVGAYEMEDGSAFDWSNEEMRKNPYANRDPRLALTIAYNGMAWPESPLEVWEGGANALPINNATLTGYYLKKYVNKDISFESGTPVSKAHHCWVLFRYGEVLLNYAEAMANAFGDPTHKEGDLLPMSALEAVNLVRARASVDMPEFPSAISPDEFLKRLKNERRVELAFEGHRFWDVRRWKELDITKDIYGVSVKKQGGAVTYTKQQIATRVVTDNMYFYPISNEEIFRNENLKQNTGW</sequence>
<feature type="domain" description="SusD-like N-terminal" evidence="7">
    <location>
        <begin position="27"/>
        <end position="231"/>
    </location>
</feature>
<dbReference type="Pfam" id="PF07980">
    <property type="entry name" value="SusD_RagB"/>
    <property type="match status" value="1"/>
</dbReference>
<reference evidence="8 9" key="1">
    <citation type="submission" date="2020-03" db="EMBL/GenBank/DDBJ databases">
        <title>Genomic analysis of Bacteroides faecium CBA7301.</title>
        <authorList>
            <person name="Kim J."/>
            <person name="Roh S.W."/>
        </authorList>
    </citation>
    <scope>NUCLEOTIDE SEQUENCE [LARGE SCALE GENOMIC DNA]</scope>
    <source>
        <strain evidence="8 9">CBA7301</strain>
    </source>
</reference>
<proteinExistence type="inferred from homology"/>
<evidence type="ECO:0000256" key="2">
    <source>
        <dbReference type="ARBA" id="ARBA00006275"/>
    </source>
</evidence>
<evidence type="ECO:0000256" key="1">
    <source>
        <dbReference type="ARBA" id="ARBA00004442"/>
    </source>
</evidence>
<dbReference type="KEGG" id="bfc:BacF7301_06130"/>
<dbReference type="InterPro" id="IPR033985">
    <property type="entry name" value="SusD-like_N"/>
</dbReference>
<keyword evidence="3" id="KW-0732">Signal</keyword>
<feature type="domain" description="RagB/SusD" evidence="6">
    <location>
        <begin position="305"/>
        <end position="556"/>
    </location>
</feature>
<evidence type="ECO:0000313" key="8">
    <source>
        <dbReference type="EMBL" id="QIU93747.1"/>
    </source>
</evidence>
<evidence type="ECO:0000256" key="5">
    <source>
        <dbReference type="ARBA" id="ARBA00023237"/>
    </source>
</evidence>
<evidence type="ECO:0000313" key="9">
    <source>
        <dbReference type="Proteomes" id="UP000501780"/>
    </source>
</evidence>
<comment type="similarity">
    <text evidence="2">Belongs to the SusD family.</text>
</comment>
<dbReference type="AlphaFoldDB" id="A0A6H0KMZ3"/>
<keyword evidence="4" id="KW-0472">Membrane</keyword>
<dbReference type="PROSITE" id="PS51257">
    <property type="entry name" value="PROKAR_LIPOPROTEIN"/>
    <property type="match status" value="1"/>
</dbReference>
<evidence type="ECO:0000256" key="4">
    <source>
        <dbReference type="ARBA" id="ARBA00023136"/>
    </source>
</evidence>
<dbReference type="SUPFAM" id="SSF48452">
    <property type="entry name" value="TPR-like"/>
    <property type="match status" value="1"/>
</dbReference>
<dbReference type="Pfam" id="PF14322">
    <property type="entry name" value="SusD-like_3"/>
    <property type="match status" value="1"/>
</dbReference>
<organism evidence="8 9">
    <name type="scientific">Bacteroides faecium</name>
    <dbReference type="NCBI Taxonomy" id="2715212"/>
    <lineage>
        <taxon>Bacteria</taxon>
        <taxon>Pseudomonadati</taxon>
        <taxon>Bacteroidota</taxon>
        <taxon>Bacteroidia</taxon>
        <taxon>Bacteroidales</taxon>
        <taxon>Bacteroidaceae</taxon>
        <taxon>Bacteroides</taxon>
    </lineage>
</organism>
<name>A0A6H0KMZ3_9BACE</name>
<dbReference type="EMBL" id="CP050831">
    <property type="protein sequence ID" value="QIU93747.1"/>
    <property type="molecule type" value="Genomic_DNA"/>
</dbReference>
<dbReference type="GO" id="GO:0009279">
    <property type="term" value="C:cell outer membrane"/>
    <property type="evidence" value="ECO:0007669"/>
    <property type="project" value="UniProtKB-SubCell"/>
</dbReference>
<evidence type="ECO:0000256" key="3">
    <source>
        <dbReference type="ARBA" id="ARBA00022729"/>
    </source>
</evidence>